<protein>
    <recommendedName>
        <fullName evidence="3">Secreted protein</fullName>
    </recommendedName>
</protein>
<reference evidence="1 2" key="1">
    <citation type="submission" date="2021-12" db="EMBL/GenBank/DDBJ databases">
        <title>Genome sequencing of bacteria with rrn-lacking chromosome and rrn-plasmid.</title>
        <authorList>
            <person name="Anda M."/>
            <person name="Iwasaki W."/>
        </authorList>
    </citation>
    <scope>NUCLEOTIDE SEQUENCE [LARGE SCALE GENOMIC DNA]</scope>
    <source>
        <strain evidence="1 2">NBRC 101262</strain>
    </source>
</reference>
<evidence type="ECO:0008006" key="3">
    <source>
        <dbReference type="Google" id="ProtNLM"/>
    </source>
</evidence>
<organism evidence="1 2">
    <name type="scientific">Persicobacter psychrovividus</name>
    <dbReference type="NCBI Taxonomy" id="387638"/>
    <lineage>
        <taxon>Bacteria</taxon>
        <taxon>Pseudomonadati</taxon>
        <taxon>Bacteroidota</taxon>
        <taxon>Cytophagia</taxon>
        <taxon>Cytophagales</taxon>
        <taxon>Persicobacteraceae</taxon>
        <taxon>Persicobacter</taxon>
    </lineage>
</organism>
<gene>
    <name evidence="1" type="ORF">PEPS_20160</name>
</gene>
<name>A0ABM7VFK8_9BACT</name>
<evidence type="ECO:0000313" key="1">
    <source>
        <dbReference type="EMBL" id="BDC99735.1"/>
    </source>
</evidence>
<keyword evidence="2" id="KW-1185">Reference proteome</keyword>
<evidence type="ECO:0000313" key="2">
    <source>
        <dbReference type="Proteomes" id="UP001354989"/>
    </source>
</evidence>
<dbReference type="Proteomes" id="UP001354989">
    <property type="component" value="Chromosome"/>
</dbReference>
<accession>A0ABM7VFK8</accession>
<proteinExistence type="predicted"/>
<dbReference type="EMBL" id="AP025292">
    <property type="protein sequence ID" value="BDC99735.1"/>
    <property type="molecule type" value="Genomic_DNA"/>
</dbReference>
<sequence>MIFTLTFFIIFSSATNLNHLDEISNSCPEKSIFITLISRFVFQPKKGARRLLAIFLRVFVIYNSLKKNGVL</sequence>